<dbReference type="GO" id="GO:0006631">
    <property type="term" value="P:fatty acid metabolic process"/>
    <property type="evidence" value="ECO:0007669"/>
    <property type="project" value="InterPro"/>
</dbReference>
<evidence type="ECO:0000259" key="1">
    <source>
        <dbReference type="Pfam" id="PF02737"/>
    </source>
</evidence>
<accession>A0A6C7VSV0</accession>
<organism evidence="2">
    <name type="scientific">Campylobacter coli</name>
    <dbReference type="NCBI Taxonomy" id="195"/>
    <lineage>
        <taxon>Bacteria</taxon>
        <taxon>Pseudomonadati</taxon>
        <taxon>Campylobacterota</taxon>
        <taxon>Epsilonproteobacteria</taxon>
        <taxon>Campylobacterales</taxon>
        <taxon>Campylobacteraceae</taxon>
        <taxon>Campylobacter</taxon>
    </lineage>
</organism>
<dbReference type="GO" id="GO:0070403">
    <property type="term" value="F:NAD+ binding"/>
    <property type="evidence" value="ECO:0007669"/>
    <property type="project" value="InterPro"/>
</dbReference>
<feature type="non-terminal residue" evidence="2">
    <location>
        <position position="153"/>
    </location>
</feature>
<dbReference type="EMBL" id="AALEZA010000046">
    <property type="protein sequence ID" value="ECZ1740637.1"/>
    <property type="molecule type" value="Genomic_DNA"/>
</dbReference>
<sequence>MKEINIIDFGLMGKQISALFYLLGYEIGVYNKSKLNIYEFEKQIKLLQRKIDFSNFNAGKINIYQHIEDLKNSLTIESLNEDLNLKKEIMQILRDNNIVFSNSSSLSMDDLNCDFIHFFNTIYIKLIELCGSNLERFTPLKDLKKLGFHIICS</sequence>
<dbReference type="SUPFAM" id="SSF51735">
    <property type="entry name" value="NAD(P)-binding Rossmann-fold domains"/>
    <property type="match status" value="1"/>
</dbReference>
<comment type="caution">
    <text evidence="2">The sequence shown here is derived from an EMBL/GenBank/DDBJ whole genome shotgun (WGS) entry which is preliminary data.</text>
</comment>
<name>A0A6C7VSV0_CAMCO</name>
<dbReference type="Pfam" id="PF02737">
    <property type="entry name" value="3HCDH_N"/>
    <property type="match status" value="1"/>
</dbReference>
<dbReference type="AlphaFoldDB" id="A0A6C7VSV0"/>
<feature type="domain" description="3-hydroxyacyl-CoA dehydrogenase NAD binding" evidence="1">
    <location>
        <begin position="4"/>
        <end position="130"/>
    </location>
</feature>
<reference evidence="2" key="1">
    <citation type="submission" date="2019-09" db="EMBL/GenBank/DDBJ databases">
        <authorList>
            <consortium name="NARMS: The National Antimicrobial Resistance Monitoring System"/>
        </authorList>
    </citation>
    <scope>NUCLEOTIDE SEQUENCE</scope>
    <source>
        <strain evidence="2">FSIS11923900</strain>
    </source>
</reference>
<gene>
    <name evidence="2" type="ORF">F7O01_07350</name>
</gene>
<dbReference type="InterPro" id="IPR036291">
    <property type="entry name" value="NAD(P)-bd_dom_sf"/>
</dbReference>
<protein>
    <recommendedName>
        <fullName evidence="1">3-hydroxyacyl-CoA dehydrogenase NAD binding domain-containing protein</fullName>
    </recommendedName>
</protein>
<evidence type="ECO:0000313" key="2">
    <source>
        <dbReference type="EMBL" id="ECZ1740637.1"/>
    </source>
</evidence>
<dbReference type="InterPro" id="IPR006176">
    <property type="entry name" value="3-OHacyl-CoA_DH_NAD-bd"/>
</dbReference>
<dbReference type="Gene3D" id="3.40.50.720">
    <property type="entry name" value="NAD(P)-binding Rossmann-like Domain"/>
    <property type="match status" value="1"/>
</dbReference>
<proteinExistence type="predicted"/>